<keyword evidence="9" id="KW-1185">Reference proteome</keyword>
<dbReference type="WBParaSite" id="OFLC_0000693101-mRNA-1">
    <property type="protein sequence ID" value="OFLC_0000693101-mRNA-1"/>
    <property type="gene ID" value="OFLC_0000693101"/>
</dbReference>
<evidence type="ECO:0000256" key="5">
    <source>
        <dbReference type="ARBA" id="ARBA00023134"/>
    </source>
</evidence>
<reference evidence="8 9" key="2">
    <citation type="submission" date="2018-11" db="EMBL/GenBank/DDBJ databases">
        <authorList>
            <consortium name="Pathogen Informatics"/>
        </authorList>
    </citation>
    <scope>NUCLEOTIDE SEQUENCE [LARGE SCALE GENOMIC DNA]</scope>
</reference>
<evidence type="ECO:0000313" key="10">
    <source>
        <dbReference type="WBParaSite" id="OFLC_0000693101-mRNA-1"/>
    </source>
</evidence>
<dbReference type="Gene3D" id="3.40.50.300">
    <property type="entry name" value="P-loop containing nucleotide triphosphate hydrolases"/>
    <property type="match status" value="1"/>
</dbReference>
<dbReference type="GO" id="GO:1990131">
    <property type="term" value="C:Gtr1-Gtr2 GTPase complex"/>
    <property type="evidence" value="ECO:0007669"/>
    <property type="project" value="TreeGrafter"/>
</dbReference>
<dbReference type="FunFam" id="3.30.450.190:FF:000002">
    <property type="entry name" value="Ras-related GTP-binding protein A"/>
    <property type="match status" value="1"/>
</dbReference>
<dbReference type="Gene3D" id="3.30.450.190">
    <property type="match status" value="1"/>
</dbReference>
<protein>
    <submittedName>
        <fullName evidence="10">GT23 domain-containing protein</fullName>
    </submittedName>
</protein>
<dbReference type="GO" id="GO:0005525">
    <property type="term" value="F:GTP binding"/>
    <property type="evidence" value="ECO:0007669"/>
    <property type="project" value="UniProtKB-UniRule"/>
</dbReference>
<dbReference type="EMBL" id="UZAJ01006910">
    <property type="protein sequence ID" value="VDO48527.1"/>
    <property type="molecule type" value="Genomic_DNA"/>
</dbReference>
<keyword evidence="5 7" id="KW-0342">GTP-binding</keyword>
<dbReference type="GO" id="GO:0005634">
    <property type="term" value="C:nucleus"/>
    <property type="evidence" value="ECO:0007669"/>
    <property type="project" value="TreeGrafter"/>
</dbReference>
<keyword evidence="3" id="KW-0963">Cytoplasm</keyword>
<name>A0A183HHH0_9BILA</name>
<dbReference type="PANTHER" id="PTHR11259:SF1">
    <property type="entry name" value="RAS-RELATED GTP-BINDING PROTEIN"/>
    <property type="match status" value="1"/>
</dbReference>
<dbReference type="GO" id="GO:0010507">
    <property type="term" value="P:negative regulation of autophagy"/>
    <property type="evidence" value="ECO:0007669"/>
    <property type="project" value="TreeGrafter"/>
</dbReference>
<dbReference type="InterPro" id="IPR006762">
    <property type="entry name" value="Gtr1_RagA"/>
</dbReference>
<evidence type="ECO:0000256" key="7">
    <source>
        <dbReference type="RuleBase" id="RU367014"/>
    </source>
</evidence>
<dbReference type="GO" id="GO:1904263">
    <property type="term" value="P:positive regulation of TORC1 signaling"/>
    <property type="evidence" value="ECO:0007669"/>
    <property type="project" value="TreeGrafter"/>
</dbReference>
<dbReference type="STRING" id="387005.A0A183HHH0"/>
<sequence length="147" mass="16702">MFRSKLAAEKLGHDNVVRQCYRSSIWDETLYKAWSAIVCHLVPNVASMEARLKQFAVILDADEVLLFEKATFLVIAQAQIVQHDDIHRFEKVSNIIKQFKLSCSKLGSQFECMCVRNSKFAAFIDSFTCNTFIMVVLSDATVCKSLP</sequence>
<keyword evidence="4 7" id="KW-0547">Nucleotide-binding</keyword>
<evidence type="ECO:0000256" key="3">
    <source>
        <dbReference type="ARBA" id="ARBA00022490"/>
    </source>
</evidence>
<reference evidence="10" key="1">
    <citation type="submission" date="2016-06" db="UniProtKB">
        <authorList>
            <consortium name="WormBaseParasite"/>
        </authorList>
    </citation>
    <scope>IDENTIFICATION</scope>
</reference>
<dbReference type="AlphaFoldDB" id="A0A183HHH0"/>
<proteinExistence type="inferred from homology"/>
<evidence type="ECO:0000256" key="1">
    <source>
        <dbReference type="ARBA" id="ARBA00004496"/>
    </source>
</evidence>
<dbReference type="GO" id="GO:0009267">
    <property type="term" value="P:cellular response to starvation"/>
    <property type="evidence" value="ECO:0007669"/>
    <property type="project" value="TreeGrafter"/>
</dbReference>
<accession>A0A183HHH0</accession>
<evidence type="ECO:0000256" key="4">
    <source>
        <dbReference type="ARBA" id="ARBA00022741"/>
    </source>
</evidence>
<comment type="catalytic activity">
    <reaction evidence="6">
        <text>GTP + H2O = GDP + phosphate + H(+)</text>
        <dbReference type="Rhea" id="RHEA:19669"/>
        <dbReference type="ChEBI" id="CHEBI:15377"/>
        <dbReference type="ChEBI" id="CHEBI:15378"/>
        <dbReference type="ChEBI" id="CHEBI:37565"/>
        <dbReference type="ChEBI" id="CHEBI:43474"/>
        <dbReference type="ChEBI" id="CHEBI:58189"/>
    </reaction>
    <physiologicalReaction direction="left-to-right" evidence="6">
        <dbReference type="Rhea" id="RHEA:19670"/>
    </physiologicalReaction>
</comment>
<dbReference type="Proteomes" id="UP000267606">
    <property type="component" value="Unassembled WGS sequence"/>
</dbReference>
<dbReference type="InterPro" id="IPR027417">
    <property type="entry name" value="P-loop_NTPase"/>
</dbReference>
<comment type="similarity">
    <text evidence="2 7">Belongs to the GTR/RAG GTP-binding protein family.</text>
</comment>
<evidence type="ECO:0000256" key="2">
    <source>
        <dbReference type="ARBA" id="ARBA00007756"/>
    </source>
</evidence>
<dbReference type="GO" id="GO:0005764">
    <property type="term" value="C:lysosome"/>
    <property type="evidence" value="ECO:0007669"/>
    <property type="project" value="TreeGrafter"/>
</dbReference>
<organism evidence="10">
    <name type="scientific">Onchocerca flexuosa</name>
    <dbReference type="NCBI Taxonomy" id="387005"/>
    <lineage>
        <taxon>Eukaryota</taxon>
        <taxon>Metazoa</taxon>
        <taxon>Ecdysozoa</taxon>
        <taxon>Nematoda</taxon>
        <taxon>Chromadorea</taxon>
        <taxon>Rhabditida</taxon>
        <taxon>Spirurina</taxon>
        <taxon>Spiruromorpha</taxon>
        <taxon>Filarioidea</taxon>
        <taxon>Onchocercidae</taxon>
        <taxon>Onchocerca</taxon>
    </lineage>
</organism>
<dbReference type="Pfam" id="PF04670">
    <property type="entry name" value="Gtr1_RagA"/>
    <property type="match status" value="1"/>
</dbReference>
<dbReference type="PANTHER" id="PTHR11259">
    <property type="entry name" value="RAS-RELATED GTP BINDING RAG/GTR YEAST"/>
    <property type="match status" value="1"/>
</dbReference>
<comment type="subcellular location">
    <subcellularLocation>
        <location evidence="1">Cytoplasm</location>
    </subcellularLocation>
</comment>
<evidence type="ECO:0000313" key="9">
    <source>
        <dbReference type="Proteomes" id="UP000267606"/>
    </source>
</evidence>
<gene>
    <name evidence="8" type="ORF">OFLC_LOCUS6932</name>
</gene>
<evidence type="ECO:0000313" key="8">
    <source>
        <dbReference type="EMBL" id="VDO48527.1"/>
    </source>
</evidence>
<evidence type="ECO:0000256" key="6">
    <source>
        <dbReference type="ARBA" id="ARBA00049117"/>
    </source>
</evidence>
<dbReference type="GO" id="GO:0003924">
    <property type="term" value="F:GTPase activity"/>
    <property type="evidence" value="ECO:0007669"/>
    <property type="project" value="TreeGrafter"/>
</dbReference>